<evidence type="ECO:0000313" key="1">
    <source>
        <dbReference type="EMBL" id="KAK8996670.1"/>
    </source>
</evidence>
<evidence type="ECO:0000313" key="2">
    <source>
        <dbReference type="Proteomes" id="UP001396334"/>
    </source>
</evidence>
<organism evidence="1 2">
    <name type="scientific">Hibiscus sabdariffa</name>
    <name type="common">roselle</name>
    <dbReference type="NCBI Taxonomy" id="183260"/>
    <lineage>
        <taxon>Eukaryota</taxon>
        <taxon>Viridiplantae</taxon>
        <taxon>Streptophyta</taxon>
        <taxon>Embryophyta</taxon>
        <taxon>Tracheophyta</taxon>
        <taxon>Spermatophyta</taxon>
        <taxon>Magnoliopsida</taxon>
        <taxon>eudicotyledons</taxon>
        <taxon>Gunneridae</taxon>
        <taxon>Pentapetalae</taxon>
        <taxon>rosids</taxon>
        <taxon>malvids</taxon>
        <taxon>Malvales</taxon>
        <taxon>Malvaceae</taxon>
        <taxon>Malvoideae</taxon>
        <taxon>Hibiscus</taxon>
    </lineage>
</organism>
<reference evidence="1 2" key="1">
    <citation type="journal article" date="2024" name="G3 (Bethesda)">
        <title>Genome assembly of Hibiscus sabdariffa L. provides insights into metabolisms of medicinal natural products.</title>
        <authorList>
            <person name="Kim T."/>
        </authorList>
    </citation>
    <scope>NUCLEOTIDE SEQUENCE [LARGE SCALE GENOMIC DNA]</scope>
    <source>
        <strain evidence="1">TK-2024</strain>
        <tissue evidence="1">Old leaves</tissue>
    </source>
</reference>
<protein>
    <submittedName>
        <fullName evidence="1">Uncharacterized protein</fullName>
    </submittedName>
</protein>
<comment type="caution">
    <text evidence="1">The sequence shown here is derived from an EMBL/GenBank/DDBJ whole genome shotgun (WGS) entry which is preliminary data.</text>
</comment>
<gene>
    <name evidence="1" type="ORF">V6N11_081936</name>
</gene>
<name>A0ABR2Q7N4_9ROSI</name>
<keyword evidence="2" id="KW-1185">Reference proteome</keyword>
<proteinExistence type="predicted"/>
<dbReference type="EMBL" id="JBBPBN010000044">
    <property type="protein sequence ID" value="KAK8996670.1"/>
    <property type="molecule type" value="Genomic_DNA"/>
</dbReference>
<sequence>MKKSNLEPWEAHKNALKPCSIAEIINGKDKKFEDSSGKEDFLSACYLSTLGSLDISIEERQPSNAKYGMLGESATPSAA</sequence>
<accession>A0ABR2Q7N4</accession>
<dbReference type="Proteomes" id="UP001396334">
    <property type="component" value="Unassembled WGS sequence"/>
</dbReference>